<dbReference type="Gene3D" id="3.40.50.300">
    <property type="entry name" value="P-loop containing nucleotide triphosphate hydrolases"/>
    <property type="match status" value="1"/>
</dbReference>
<dbReference type="SUPFAM" id="SSF52540">
    <property type="entry name" value="P-loop containing nucleoside triphosphate hydrolases"/>
    <property type="match status" value="1"/>
</dbReference>
<sequence>MIIGLTGGIATGKSTVTNYLQDKYKLTVYDADIYARNAVTPGQPAFDTICQRYGAPVLTPDGQLNRAWLGERVFSDSSERRWLEALIHPWVRQQYAQIYQQFATSDAPVVLSIPLLFEAQMTDLVQQVWVVWCTTGQQYQRLMARNACTPTPAQARITAQLPLALKMLWADQRLDNSGTLAHLYQQIERCLMPHLKK</sequence>
<evidence type="ECO:0000256" key="1">
    <source>
        <dbReference type="ARBA" id="ARBA00022741"/>
    </source>
</evidence>
<comment type="subcellular location">
    <subcellularLocation>
        <location evidence="3">Cytoplasm</location>
    </subcellularLocation>
</comment>
<dbReference type="GO" id="GO:0004140">
    <property type="term" value="F:dephospho-CoA kinase activity"/>
    <property type="evidence" value="ECO:0007669"/>
    <property type="project" value="UniProtKB-UniRule"/>
</dbReference>
<comment type="catalytic activity">
    <reaction evidence="3">
        <text>3'-dephospho-CoA + ATP = ADP + CoA + H(+)</text>
        <dbReference type="Rhea" id="RHEA:18245"/>
        <dbReference type="ChEBI" id="CHEBI:15378"/>
        <dbReference type="ChEBI" id="CHEBI:30616"/>
        <dbReference type="ChEBI" id="CHEBI:57287"/>
        <dbReference type="ChEBI" id="CHEBI:57328"/>
        <dbReference type="ChEBI" id="CHEBI:456216"/>
        <dbReference type="EC" id="2.7.1.24"/>
    </reaction>
</comment>
<dbReference type="PANTHER" id="PTHR10695">
    <property type="entry name" value="DEPHOSPHO-COA KINASE-RELATED"/>
    <property type="match status" value="1"/>
</dbReference>
<comment type="similarity">
    <text evidence="3">Belongs to the CoaE family.</text>
</comment>
<dbReference type="CDD" id="cd02022">
    <property type="entry name" value="DPCK"/>
    <property type="match status" value="1"/>
</dbReference>
<keyword evidence="3" id="KW-0173">Coenzyme A biosynthesis</keyword>
<evidence type="ECO:0000313" key="6">
    <source>
        <dbReference type="Proteomes" id="UP000180235"/>
    </source>
</evidence>
<dbReference type="OrthoDB" id="9812943at2"/>
<keyword evidence="3 5" id="KW-0418">Kinase</keyword>
<comment type="function">
    <text evidence="3">Catalyzes the phosphorylation of the 3'-hydroxyl group of dephosphocoenzyme A to form coenzyme A.</text>
</comment>
<evidence type="ECO:0000256" key="2">
    <source>
        <dbReference type="ARBA" id="ARBA00022840"/>
    </source>
</evidence>
<dbReference type="InterPro" id="IPR001977">
    <property type="entry name" value="Depp_CoAkinase"/>
</dbReference>
<dbReference type="KEGG" id="glt:GlitD10_2402"/>
<dbReference type="RefSeq" id="WP_071455134.1">
    <property type="nucleotide sequence ID" value="NZ_CP017675.1"/>
</dbReference>
<protein>
    <recommendedName>
        <fullName evidence="3 4">Dephospho-CoA kinase</fullName>
        <ecNumber evidence="3 4">2.7.1.24</ecNumber>
    </recommendedName>
    <alternativeName>
        <fullName evidence="3">Dephosphocoenzyme A kinase</fullName>
    </alternativeName>
</protein>
<dbReference type="AlphaFoldDB" id="A0A1J0AFP2"/>
<dbReference type="GO" id="GO:0015937">
    <property type="term" value="P:coenzyme A biosynthetic process"/>
    <property type="evidence" value="ECO:0007669"/>
    <property type="project" value="UniProtKB-UniRule"/>
</dbReference>
<reference evidence="5 6" key="1">
    <citation type="submission" date="2016-10" db="EMBL/GenBank/DDBJ databases">
        <title>Description of Gloeomargarita lithophora gen. nov., sp. nov., a thylakoid-bearing basal-branching cyanobacterium with intracellular carbonates, and proposal for Gloeomargaritales ord. nov.</title>
        <authorList>
            <person name="Moreira D."/>
            <person name="Tavera R."/>
            <person name="Benzerara K."/>
            <person name="Skouri-Panet F."/>
            <person name="Couradeau E."/>
            <person name="Gerard E."/>
            <person name="Loussert C."/>
            <person name="Novelo E."/>
            <person name="Zivanovic Y."/>
            <person name="Lopez-Garcia P."/>
        </authorList>
    </citation>
    <scope>NUCLEOTIDE SEQUENCE [LARGE SCALE GENOMIC DNA]</scope>
    <source>
        <strain evidence="5 6">D10</strain>
    </source>
</reference>
<dbReference type="Proteomes" id="UP000180235">
    <property type="component" value="Chromosome"/>
</dbReference>
<dbReference type="NCBIfam" id="TIGR00152">
    <property type="entry name" value="dephospho-CoA kinase"/>
    <property type="match status" value="1"/>
</dbReference>
<keyword evidence="2 3" id="KW-0067">ATP-binding</keyword>
<keyword evidence="3" id="KW-0963">Cytoplasm</keyword>
<gene>
    <name evidence="3 5" type="primary">coaE</name>
    <name evidence="5" type="ORF">GlitD10_2402</name>
</gene>
<feature type="binding site" evidence="3">
    <location>
        <begin position="10"/>
        <end position="15"/>
    </location>
    <ligand>
        <name>ATP</name>
        <dbReference type="ChEBI" id="CHEBI:30616"/>
    </ligand>
</feature>
<dbReference type="GO" id="GO:0005524">
    <property type="term" value="F:ATP binding"/>
    <property type="evidence" value="ECO:0007669"/>
    <property type="project" value="UniProtKB-UniRule"/>
</dbReference>
<proteinExistence type="inferred from homology"/>
<dbReference type="InterPro" id="IPR027417">
    <property type="entry name" value="P-loop_NTPase"/>
</dbReference>
<dbReference type="GO" id="GO:0005737">
    <property type="term" value="C:cytoplasm"/>
    <property type="evidence" value="ECO:0007669"/>
    <property type="project" value="UniProtKB-SubCell"/>
</dbReference>
<dbReference type="EC" id="2.7.1.24" evidence="3 4"/>
<dbReference type="PANTHER" id="PTHR10695:SF46">
    <property type="entry name" value="BIFUNCTIONAL COENZYME A SYNTHASE-RELATED"/>
    <property type="match status" value="1"/>
</dbReference>
<accession>A0A1J0AFP2</accession>
<dbReference type="STRING" id="1188229.GlitD10_2402"/>
<dbReference type="UniPathway" id="UPA00241">
    <property type="reaction ID" value="UER00356"/>
</dbReference>
<dbReference type="PROSITE" id="PS51219">
    <property type="entry name" value="DPCK"/>
    <property type="match status" value="1"/>
</dbReference>
<comment type="pathway">
    <text evidence="3">Cofactor biosynthesis; coenzyme A biosynthesis; CoA from (R)-pantothenate: step 5/5.</text>
</comment>
<dbReference type="EMBL" id="CP017675">
    <property type="protein sequence ID" value="APB34736.1"/>
    <property type="molecule type" value="Genomic_DNA"/>
</dbReference>
<keyword evidence="1 3" id="KW-0547">Nucleotide-binding</keyword>
<dbReference type="HAMAP" id="MF_00376">
    <property type="entry name" value="Dephospho_CoA_kinase"/>
    <property type="match status" value="1"/>
</dbReference>
<organism evidence="5 6">
    <name type="scientific">Gloeomargarita lithophora Alchichica-D10</name>
    <dbReference type="NCBI Taxonomy" id="1188229"/>
    <lineage>
        <taxon>Bacteria</taxon>
        <taxon>Bacillati</taxon>
        <taxon>Cyanobacteriota</taxon>
        <taxon>Cyanophyceae</taxon>
        <taxon>Gloeomargaritales</taxon>
        <taxon>Gloeomargaritaceae</taxon>
        <taxon>Gloeomargarita</taxon>
    </lineage>
</organism>
<evidence type="ECO:0000256" key="3">
    <source>
        <dbReference type="HAMAP-Rule" id="MF_00376"/>
    </source>
</evidence>
<evidence type="ECO:0000256" key="4">
    <source>
        <dbReference type="NCBIfam" id="TIGR00152"/>
    </source>
</evidence>
<evidence type="ECO:0000313" key="5">
    <source>
        <dbReference type="EMBL" id="APB34736.1"/>
    </source>
</evidence>
<name>A0A1J0AFP2_9CYAN</name>
<keyword evidence="3 5" id="KW-0808">Transferase</keyword>
<dbReference type="Pfam" id="PF01121">
    <property type="entry name" value="CoaE"/>
    <property type="match status" value="1"/>
</dbReference>
<keyword evidence="6" id="KW-1185">Reference proteome</keyword>